<proteinExistence type="predicted"/>
<protein>
    <submittedName>
        <fullName evidence="2">Uncharacterized protein</fullName>
    </submittedName>
</protein>
<keyword evidence="3" id="KW-1185">Reference proteome</keyword>
<dbReference type="Proteomes" id="UP001066276">
    <property type="component" value="Chromosome 2_1"/>
</dbReference>
<dbReference type="AlphaFoldDB" id="A0AAV7V8T8"/>
<reference evidence="2" key="1">
    <citation type="journal article" date="2022" name="bioRxiv">
        <title>Sequencing and chromosome-scale assembly of the giantPleurodeles waltlgenome.</title>
        <authorList>
            <person name="Brown T."/>
            <person name="Elewa A."/>
            <person name="Iarovenko S."/>
            <person name="Subramanian E."/>
            <person name="Araus A.J."/>
            <person name="Petzold A."/>
            <person name="Susuki M."/>
            <person name="Suzuki K.-i.T."/>
            <person name="Hayashi T."/>
            <person name="Toyoda A."/>
            <person name="Oliveira C."/>
            <person name="Osipova E."/>
            <person name="Leigh N.D."/>
            <person name="Simon A."/>
            <person name="Yun M.H."/>
        </authorList>
    </citation>
    <scope>NUCLEOTIDE SEQUENCE</scope>
    <source>
        <strain evidence="2">20211129_DDA</strain>
        <tissue evidence="2">Liver</tissue>
    </source>
</reference>
<evidence type="ECO:0000313" key="3">
    <source>
        <dbReference type="Proteomes" id="UP001066276"/>
    </source>
</evidence>
<organism evidence="2 3">
    <name type="scientific">Pleurodeles waltl</name>
    <name type="common">Iberian ribbed newt</name>
    <dbReference type="NCBI Taxonomy" id="8319"/>
    <lineage>
        <taxon>Eukaryota</taxon>
        <taxon>Metazoa</taxon>
        <taxon>Chordata</taxon>
        <taxon>Craniata</taxon>
        <taxon>Vertebrata</taxon>
        <taxon>Euteleostomi</taxon>
        <taxon>Amphibia</taxon>
        <taxon>Batrachia</taxon>
        <taxon>Caudata</taxon>
        <taxon>Salamandroidea</taxon>
        <taxon>Salamandridae</taxon>
        <taxon>Pleurodelinae</taxon>
        <taxon>Pleurodeles</taxon>
    </lineage>
</organism>
<evidence type="ECO:0000256" key="1">
    <source>
        <dbReference type="SAM" id="MobiDB-lite"/>
    </source>
</evidence>
<accession>A0AAV7V8T8</accession>
<comment type="caution">
    <text evidence="2">The sequence shown here is derived from an EMBL/GenBank/DDBJ whole genome shotgun (WGS) entry which is preliminary data.</text>
</comment>
<sequence length="119" mass="11982">MTEGHATLATRNNRTTAVVCSACPHPGVLSPVNDGATRQVGPPSDWGAGGAEPQAASGCGRTCGPTPPPVTRTGGAGGSLEGVGTRPPQTRPGRGDRGASLVLRVAVWRRRPLPCPVAI</sequence>
<name>A0AAV7V8T8_PLEWA</name>
<feature type="region of interest" description="Disordered" evidence="1">
    <location>
        <begin position="28"/>
        <end position="98"/>
    </location>
</feature>
<gene>
    <name evidence="2" type="ORF">NDU88_000372</name>
</gene>
<evidence type="ECO:0000313" key="2">
    <source>
        <dbReference type="EMBL" id="KAJ1196502.1"/>
    </source>
</evidence>
<dbReference type="EMBL" id="JANPWB010000003">
    <property type="protein sequence ID" value="KAJ1196502.1"/>
    <property type="molecule type" value="Genomic_DNA"/>
</dbReference>